<reference evidence="3" key="1">
    <citation type="submission" date="2022-11" db="UniProtKB">
        <authorList>
            <consortium name="WormBaseParasite"/>
        </authorList>
    </citation>
    <scope>IDENTIFICATION</scope>
</reference>
<feature type="signal peptide" evidence="1">
    <location>
        <begin position="1"/>
        <end position="17"/>
    </location>
</feature>
<organism evidence="2 3">
    <name type="scientific">Acrobeloides nanus</name>
    <dbReference type="NCBI Taxonomy" id="290746"/>
    <lineage>
        <taxon>Eukaryota</taxon>
        <taxon>Metazoa</taxon>
        <taxon>Ecdysozoa</taxon>
        <taxon>Nematoda</taxon>
        <taxon>Chromadorea</taxon>
        <taxon>Rhabditida</taxon>
        <taxon>Tylenchina</taxon>
        <taxon>Cephalobomorpha</taxon>
        <taxon>Cephaloboidea</taxon>
        <taxon>Cephalobidae</taxon>
        <taxon>Acrobeloides</taxon>
    </lineage>
</organism>
<accession>A0A914BYD3</accession>
<dbReference type="WBParaSite" id="ACRNAN_Path_1288.g5035.t1">
    <property type="protein sequence ID" value="ACRNAN_Path_1288.g5035.t1"/>
    <property type="gene ID" value="ACRNAN_Path_1288.g5035"/>
</dbReference>
<evidence type="ECO:0000313" key="2">
    <source>
        <dbReference type="Proteomes" id="UP000887540"/>
    </source>
</evidence>
<dbReference type="CDD" id="cd00037">
    <property type="entry name" value="CLECT"/>
    <property type="match status" value="1"/>
</dbReference>
<feature type="chain" id="PRO_5037308799" evidence="1">
    <location>
        <begin position="18"/>
        <end position="154"/>
    </location>
</feature>
<proteinExistence type="predicted"/>
<evidence type="ECO:0000313" key="3">
    <source>
        <dbReference type="WBParaSite" id="ACRNAN_Path_1288.g5035.t1"/>
    </source>
</evidence>
<sequence length="154" mass="17248">MLFLLFNIFSILLSSHAENFNVKVDTIPLRTLSEKFVSHTIDTLSVNNQVWNYLNFTKMATLARAIAPSYLRFGGTYSDMQLFNETLNGPQIQQFPQCLSTGVFGGPHGNYCQIFTGYPLADNTQQCVTLASGSGTWTNTDCDKSQCYICQLYV</sequence>
<protein>
    <submittedName>
        <fullName evidence="3">C-type lectin domain-containing protein</fullName>
    </submittedName>
</protein>
<dbReference type="AlphaFoldDB" id="A0A914BYD3"/>
<dbReference type="InterPro" id="IPR016187">
    <property type="entry name" value="CTDL_fold"/>
</dbReference>
<dbReference type="SUPFAM" id="SSF56436">
    <property type="entry name" value="C-type lectin-like"/>
    <property type="match status" value="1"/>
</dbReference>
<keyword evidence="1" id="KW-0732">Signal</keyword>
<keyword evidence="2" id="KW-1185">Reference proteome</keyword>
<evidence type="ECO:0000256" key="1">
    <source>
        <dbReference type="SAM" id="SignalP"/>
    </source>
</evidence>
<name>A0A914BYD3_9BILA</name>
<dbReference type="Proteomes" id="UP000887540">
    <property type="component" value="Unplaced"/>
</dbReference>